<dbReference type="SUPFAM" id="SSF143011">
    <property type="entry name" value="RelE-like"/>
    <property type="match status" value="1"/>
</dbReference>
<protein>
    <submittedName>
        <fullName evidence="3">Type II toxin-antitoxin system RelE/ParE family toxin</fullName>
    </submittedName>
</protein>
<name>A0ABW2X1C5_9ACTN</name>
<organism evidence="3 4">
    <name type="scientific">Streptomyces sanglieri</name>
    <dbReference type="NCBI Taxonomy" id="193460"/>
    <lineage>
        <taxon>Bacteria</taxon>
        <taxon>Bacillati</taxon>
        <taxon>Actinomycetota</taxon>
        <taxon>Actinomycetes</taxon>
        <taxon>Kitasatosporales</taxon>
        <taxon>Streptomycetaceae</taxon>
        <taxon>Streptomyces</taxon>
    </lineage>
</organism>
<feature type="domain" description="GAR" evidence="2">
    <location>
        <begin position="24"/>
        <end position="83"/>
    </location>
</feature>
<proteinExistence type="predicted"/>
<dbReference type="InterPro" id="IPR035093">
    <property type="entry name" value="RelE/ParE_toxin_dom_sf"/>
</dbReference>
<reference evidence="4" key="1">
    <citation type="journal article" date="2019" name="Int. J. Syst. Evol. Microbiol.">
        <title>The Global Catalogue of Microorganisms (GCM) 10K type strain sequencing project: providing services to taxonomists for standard genome sequencing and annotation.</title>
        <authorList>
            <consortium name="The Broad Institute Genomics Platform"/>
            <consortium name="The Broad Institute Genome Sequencing Center for Infectious Disease"/>
            <person name="Wu L."/>
            <person name="Ma J."/>
        </authorList>
    </citation>
    <scope>NUCLEOTIDE SEQUENCE [LARGE SCALE GENOMIC DNA]</scope>
    <source>
        <strain evidence="4">JCM 12607</strain>
    </source>
</reference>
<dbReference type="Proteomes" id="UP001596915">
    <property type="component" value="Unassembled WGS sequence"/>
</dbReference>
<evidence type="ECO:0000259" key="2">
    <source>
        <dbReference type="PROSITE" id="PS51460"/>
    </source>
</evidence>
<gene>
    <name evidence="3" type="ORF">ACFQ2K_32335</name>
</gene>
<sequence>MTYLITWDEHAIDQAARFLKDDPDGLRQLMDAVDMLADNPLPQGSAPYGSPTLRRVHVGRYRVLYEIKEAQVTIIVIHVGRLG</sequence>
<dbReference type="InterPro" id="IPR003108">
    <property type="entry name" value="GAR_dom"/>
</dbReference>
<dbReference type="EMBL" id="JBHTGL010000008">
    <property type="protein sequence ID" value="MFD0626691.1"/>
    <property type="molecule type" value="Genomic_DNA"/>
</dbReference>
<keyword evidence="1" id="KW-1277">Toxin-antitoxin system</keyword>
<dbReference type="RefSeq" id="WP_124722734.1">
    <property type="nucleotide sequence ID" value="NZ_JASKYU010000104.1"/>
</dbReference>
<comment type="caution">
    <text evidence="3">The sequence shown here is derived from an EMBL/GenBank/DDBJ whole genome shotgun (WGS) entry which is preliminary data.</text>
</comment>
<keyword evidence="4" id="KW-1185">Reference proteome</keyword>
<evidence type="ECO:0000256" key="1">
    <source>
        <dbReference type="ARBA" id="ARBA00022649"/>
    </source>
</evidence>
<evidence type="ECO:0000313" key="4">
    <source>
        <dbReference type="Proteomes" id="UP001596915"/>
    </source>
</evidence>
<dbReference type="Gene3D" id="3.30.2310.20">
    <property type="entry name" value="RelE-like"/>
    <property type="match status" value="1"/>
</dbReference>
<dbReference type="InterPro" id="IPR007712">
    <property type="entry name" value="RelE/ParE_toxin"/>
</dbReference>
<evidence type="ECO:0000313" key="3">
    <source>
        <dbReference type="EMBL" id="MFD0626691.1"/>
    </source>
</evidence>
<dbReference type="Pfam" id="PF05016">
    <property type="entry name" value="ParE_toxin"/>
    <property type="match status" value="1"/>
</dbReference>
<dbReference type="PROSITE" id="PS51460">
    <property type="entry name" value="GAR"/>
    <property type="match status" value="1"/>
</dbReference>
<accession>A0ABW2X1C5</accession>